<dbReference type="EMBL" id="BOOY01000003">
    <property type="protein sequence ID" value="GIJ01343.1"/>
    <property type="molecule type" value="Genomic_DNA"/>
</dbReference>
<evidence type="ECO:0000256" key="1">
    <source>
        <dbReference type="ARBA" id="ARBA00000085"/>
    </source>
</evidence>
<dbReference type="GO" id="GO:0000155">
    <property type="term" value="F:phosphorelay sensor kinase activity"/>
    <property type="evidence" value="ECO:0007669"/>
    <property type="project" value="InterPro"/>
</dbReference>
<dbReference type="Gene3D" id="1.20.5.1930">
    <property type="match status" value="1"/>
</dbReference>
<name>A0A8J3Y4Q3_9ACTN</name>
<dbReference type="InterPro" id="IPR003594">
    <property type="entry name" value="HATPase_dom"/>
</dbReference>
<proteinExistence type="predicted"/>
<feature type="transmembrane region" description="Helical" evidence="10">
    <location>
        <begin position="130"/>
        <end position="151"/>
    </location>
</feature>
<comment type="caution">
    <text evidence="13">The sequence shown here is derived from an EMBL/GenBank/DDBJ whole genome shotgun (WGS) entry which is preliminary data.</text>
</comment>
<keyword evidence="7" id="KW-0067">ATP-binding</keyword>
<dbReference type="EC" id="2.7.13.3" evidence="2"/>
<keyword evidence="10" id="KW-1133">Transmembrane helix</keyword>
<organism evidence="13 14">
    <name type="scientific">Spirilliplanes yamanashiensis</name>
    <dbReference type="NCBI Taxonomy" id="42233"/>
    <lineage>
        <taxon>Bacteria</taxon>
        <taxon>Bacillati</taxon>
        <taxon>Actinomycetota</taxon>
        <taxon>Actinomycetes</taxon>
        <taxon>Micromonosporales</taxon>
        <taxon>Micromonosporaceae</taxon>
        <taxon>Spirilliplanes</taxon>
    </lineage>
</organism>
<evidence type="ECO:0000256" key="7">
    <source>
        <dbReference type="ARBA" id="ARBA00022840"/>
    </source>
</evidence>
<keyword evidence="6" id="KW-0418">Kinase</keyword>
<dbReference type="Pfam" id="PF07730">
    <property type="entry name" value="HisKA_3"/>
    <property type="match status" value="1"/>
</dbReference>
<feature type="transmembrane region" description="Helical" evidence="10">
    <location>
        <begin position="65"/>
        <end position="93"/>
    </location>
</feature>
<dbReference type="GO" id="GO:0046983">
    <property type="term" value="F:protein dimerization activity"/>
    <property type="evidence" value="ECO:0007669"/>
    <property type="project" value="InterPro"/>
</dbReference>
<feature type="region of interest" description="Disordered" evidence="9">
    <location>
        <begin position="321"/>
        <end position="340"/>
    </location>
</feature>
<dbReference type="Proteomes" id="UP000652013">
    <property type="component" value="Unassembled WGS sequence"/>
</dbReference>
<dbReference type="Pfam" id="PF02518">
    <property type="entry name" value="HATPase_c"/>
    <property type="match status" value="1"/>
</dbReference>
<dbReference type="SUPFAM" id="SSF55874">
    <property type="entry name" value="ATPase domain of HSP90 chaperone/DNA topoisomerase II/histidine kinase"/>
    <property type="match status" value="1"/>
</dbReference>
<dbReference type="InterPro" id="IPR036890">
    <property type="entry name" value="HATPase_C_sf"/>
</dbReference>
<dbReference type="GO" id="GO:0005524">
    <property type="term" value="F:ATP binding"/>
    <property type="evidence" value="ECO:0007669"/>
    <property type="project" value="UniProtKB-KW"/>
</dbReference>
<keyword evidence="5" id="KW-0547">Nucleotide-binding</keyword>
<sequence>MDVSVRRRAADAALAVLLFAVMVAELAGPPADPGERPATLPAYLLAAAVTLPVALHRAYPAPVVLAVAAAVVAYGVGAWAAFPGWSVFALVFLVGLHAGRRTGALAFGVLTAALAAALALAPSVRGSASTWLTCMLALTCAWLAAGSIATLRDRARRLEAEREDRARQAVTEDRLRIARELHDVVAHAMSVVAVQAGVAHHVIDARPDLAKEAIGTVETSTRAALVEMRRLLGVLRADDQPGAALTPPPGLAAVPALVAQLRDAGLTVRLRVEGEATLPDGVDLSAYRVVQEGLTNALRHGGPAADVLIRHTPGAVELSVTDDGRPGPAPEHEPGHGLAGMRERVAVYGGTLTAGPRPGGGFALAVTLPYGTRVAA</sequence>
<keyword evidence="10" id="KW-0472">Membrane</keyword>
<feature type="domain" description="Signal transduction histidine kinase subgroup 3 dimerisation and phosphoacceptor" evidence="12">
    <location>
        <begin position="174"/>
        <end position="239"/>
    </location>
</feature>
<evidence type="ECO:0000256" key="9">
    <source>
        <dbReference type="SAM" id="MobiDB-lite"/>
    </source>
</evidence>
<keyword evidence="14" id="KW-1185">Reference proteome</keyword>
<dbReference type="GO" id="GO:0016020">
    <property type="term" value="C:membrane"/>
    <property type="evidence" value="ECO:0007669"/>
    <property type="project" value="InterPro"/>
</dbReference>
<keyword evidence="10" id="KW-0812">Transmembrane</keyword>
<evidence type="ECO:0000313" key="14">
    <source>
        <dbReference type="Proteomes" id="UP000652013"/>
    </source>
</evidence>
<reference evidence="13" key="1">
    <citation type="submission" date="2021-01" db="EMBL/GenBank/DDBJ databases">
        <title>Whole genome shotgun sequence of Spirilliplanes yamanashiensis NBRC 15828.</title>
        <authorList>
            <person name="Komaki H."/>
            <person name="Tamura T."/>
        </authorList>
    </citation>
    <scope>NUCLEOTIDE SEQUENCE</scope>
    <source>
        <strain evidence="13">NBRC 15828</strain>
    </source>
</reference>
<keyword evidence="4" id="KW-0808">Transferase</keyword>
<evidence type="ECO:0000313" key="13">
    <source>
        <dbReference type="EMBL" id="GIJ01343.1"/>
    </source>
</evidence>
<evidence type="ECO:0000259" key="12">
    <source>
        <dbReference type="Pfam" id="PF07730"/>
    </source>
</evidence>
<keyword evidence="3" id="KW-0597">Phosphoprotein</keyword>
<evidence type="ECO:0000256" key="6">
    <source>
        <dbReference type="ARBA" id="ARBA00022777"/>
    </source>
</evidence>
<evidence type="ECO:0000256" key="8">
    <source>
        <dbReference type="ARBA" id="ARBA00023012"/>
    </source>
</evidence>
<evidence type="ECO:0000256" key="2">
    <source>
        <dbReference type="ARBA" id="ARBA00012438"/>
    </source>
</evidence>
<evidence type="ECO:0000259" key="11">
    <source>
        <dbReference type="Pfam" id="PF02518"/>
    </source>
</evidence>
<feature type="transmembrane region" description="Helical" evidence="10">
    <location>
        <begin position="12"/>
        <end position="28"/>
    </location>
</feature>
<dbReference type="CDD" id="cd16917">
    <property type="entry name" value="HATPase_UhpB-NarQ-NarX-like"/>
    <property type="match status" value="1"/>
</dbReference>
<evidence type="ECO:0000256" key="5">
    <source>
        <dbReference type="ARBA" id="ARBA00022741"/>
    </source>
</evidence>
<feature type="domain" description="Histidine kinase/HSP90-like ATPase" evidence="11">
    <location>
        <begin position="284"/>
        <end position="370"/>
    </location>
</feature>
<dbReference type="PANTHER" id="PTHR24421:SF10">
    <property type="entry name" value="NITRATE_NITRITE SENSOR PROTEIN NARQ"/>
    <property type="match status" value="1"/>
</dbReference>
<comment type="catalytic activity">
    <reaction evidence="1">
        <text>ATP + protein L-histidine = ADP + protein N-phospho-L-histidine.</text>
        <dbReference type="EC" id="2.7.13.3"/>
    </reaction>
</comment>
<evidence type="ECO:0000256" key="3">
    <source>
        <dbReference type="ARBA" id="ARBA00022553"/>
    </source>
</evidence>
<evidence type="ECO:0000256" key="10">
    <source>
        <dbReference type="SAM" id="Phobius"/>
    </source>
</evidence>
<dbReference type="PANTHER" id="PTHR24421">
    <property type="entry name" value="NITRATE/NITRITE SENSOR PROTEIN NARX-RELATED"/>
    <property type="match status" value="1"/>
</dbReference>
<dbReference type="Gene3D" id="3.30.565.10">
    <property type="entry name" value="Histidine kinase-like ATPase, C-terminal domain"/>
    <property type="match status" value="1"/>
</dbReference>
<dbReference type="AlphaFoldDB" id="A0A8J3Y4Q3"/>
<keyword evidence="8" id="KW-0902">Two-component regulatory system</keyword>
<dbReference type="InterPro" id="IPR011712">
    <property type="entry name" value="Sig_transdc_His_kin_sub3_dim/P"/>
</dbReference>
<feature type="transmembrane region" description="Helical" evidence="10">
    <location>
        <begin position="105"/>
        <end position="124"/>
    </location>
</feature>
<evidence type="ECO:0000256" key="4">
    <source>
        <dbReference type="ARBA" id="ARBA00022679"/>
    </source>
</evidence>
<protein>
    <recommendedName>
        <fullName evidence="2">histidine kinase</fullName>
        <ecNumber evidence="2">2.7.13.3</ecNumber>
    </recommendedName>
</protein>
<dbReference type="InterPro" id="IPR050482">
    <property type="entry name" value="Sensor_HK_TwoCompSys"/>
</dbReference>
<gene>
    <name evidence="13" type="ORF">Sya03_06950</name>
</gene>
<dbReference type="RefSeq" id="WP_203936663.1">
    <property type="nucleotide sequence ID" value="NZ_BAAAGJ010000005.1"/>
</dbReference>
<accession>A0A8J3Y4Q3</accession>
<feature type="compositionally biased region" description="Basic and acidic residues" evidence="9">
    <location>
        <begin position="322"/>
        <end position="340"/>
    </location>
</feature>
<feature type="transmembrane region" description="Helical" evidence="10">
    <location>
        <begin position="40"/>
        <end position="59"/>
    </location>
</feature>